<sequence>MNNANIESYTTKAKELLEHKIITKEEYEQRIKDYTDYTNSEGKYTRK</sequence>
<dbReference type="Proteomes" id="UP000681586">
    <property type="component" value="Unassembled WGS sequence"/>
</dbReference>
<comment type="caution">
    <text evidence="1">The sequence shown here is derived from an EMBL/GenBank/DDBJ whole genome shotgun (WGS) entry which is preliminary data.</text>
</comment>
<dbReference type="RefSeq" id="WP_182476958.1">
    <property type="nucleotide sequence ID" value="NZ_JAAQPD010000035.1"/>
</dbReference>
<organism evidence="1 2">
    <name type="scientific">Mammaliicoccus fleurettii</name>
    <dbReference type="NCBI Taxonomy" id="150056"/>
    <lineage>
        <taxon>Bacteria</taxon>
        <taxon>Bacillati</taxon>
        <taxon>Bacillota</taxon>
        <taxon>Bacilli</taxon>
        <taxon>Bacillales</taxon>
        <taxon>Staphylococcaceae</taxon>
        <taxon>Mammaliicoccus</taxon>
    </lineage>
</organism>
<reference evidence="1 2" key="1">
    <citation type="submission" date="2021-05" db="EMBL/GenBank/DDBJ databases">
        <title>Staphylococcus fleurettii isolated from lake water in First Nation community in Manitoba, Canada.</title>
        <authorList>
            <person name="Bashar S."/>
            <person name="Murdock A."/>
            <person name="Patidar R."/>
            <person name="Golding G."/>
            <person name="Farenhorst A."/>
            <person name="Kumar A."/>
        </authorList>
    </citation>
    <scope>NUCLEOTIDE SEQUENCE [LARGE SCALE GENOMIC DNA]</scope>
    <source>
        <strain evidence="1 2">SF002</strain>
    </source>
</reference>
<evidence type="ECO:0000313" key="1">
    <source>
        <dbReference type="EMBL" id="MBS3697365.1"/>
    </source>
</evidence>
<keyword evidence="2" id="KW-1185">Reference proteome</keyword>
<evidence type="ECO:0000313" key="2">
    <source>
        <dbReference type="Proteomes" id="UP000681586"/>
    </source>
</evidence>
<proteinExistence type="predicted"/>
<protein>
    <recommendedName>
        <fullName evidence="3">SHOCT domain-containing protein</fullName>
    </recommendedName>
</protein>
<dbReference type="GeneID" id="86198087"/>
<accession>A0ABS5MN61</accession>
<dbReference type="EMBL" id="JAGXBM010000009">
    <property type="protein sequence ID" value="MBS3697365.1"/>
    <property type="molecule type" value="Genomic_DNA"/>
</dbReference>
<name>A0ABS5MN61_9STAP</name>
<gene>
    <name evidence="1" type="ORF">JJQ58_07785</name>
</gene>
<evidence type="ECO:0008006" key="3">
    <source>
        <dbReference type="Google" id="ProtNLM"/>
    </source>
</evidence>